<proteinExistence type="predicted"/>
<dbReference type="AlphaFoldDB" id="A0A6M9FD61"/>
<evidence type="ECO:0008006" key="3">
    <source>
        <dbReference type="Google" id="ProtNLM"/>
    </source>
</evidence>
<dbReference type="EMBL" id="CP047883">
    <property type="protein sequence ID" value="QKL32938.1"/>
    <property type="molecule type" value="Genomic_DNA"/>
</dbReference>
<protein>
    <recommendedName>
        <fullName evidence="3">Transposase DDE domain-containing protein</fullName>
    </recommendedName>
</protein>
<name>A0A6M9FD61_STRMT</name>
<evidence type="ECO:0000313" key="2">
    <source>
        <dbReference type="Proteomes" id="UP000501099"/>
    </source>
</evidence>
<evidence type="ECO:0000313" key="1">
    <source>
        <dbReference type="EMBL" id="QKL32938.1"/>
    </source>
</evidence>
<accession>A0A6M9FD61</accession>
<reference evidence="1 2" key="1">
    <citation type="submission" date="2020-01" db="EMBL/GenBank/DDBJ databases">
        <title>Complete genome sequence of the tetracycline resistane Streptococcus mitis isolate S022-V3-A4.</title>
        <authorList>
            <person name="Pinzauti D."/>
            <person name="Iannelli F."/>
            <person name="Pozzi G."/>
            <person name="Santoro F."/>
        </authorList>
    </citation>
    <scope>NUCLEOTIDE SEQUENCE [LARGE SCALE GENOMIC DNA]</scope>
    <source>
        <strain evidence="1 2">S022-V3-A4</strain>
    </source>
</reference>
<organism evidence="1 2">
    <name type="scientific">Streptococcus mitis</name>
    <dbReference type="NCBI Taxonomy" id="28037"/>
    <lineage>
        <taxon>Bacteria</taxon>
        <taxon>Bacillati</taxon>
        <taxon>Bacillota</taxon>
        <taxon>Bacilli</taxon>
        <taxon>Lactobacillales</taxon>
        <taxon>Streptococcaceae</taxon>
        <taxon>Streptococcus</taxon>
        <taxon>Streptococcus mitis group</taxon>
    </lineage>
</organism>
<gene>
    <name evidence="1" type="ORF">M594_04250</name>
</gene>
<sequence>MTKKLHLYSLILALVERKGRFALRTLSTINTITVTSALKIKSYLTPQQISMAIVSTKAILIFAQFVLCYPVTRHIWKKYLEICEEIWHQMGSKRFDHKLKETVRQHFGQTKEYHNLRYTREVCNSKMKAKVGLTWACLNIKKWVKMMAGKPFYFALKSVLIKIPTHFEDSSAEYIKKTNTKMMFVFCLKEEVLYTLY</sequence>
<dbReference type="Proteomes" id="UP000501099">
    <property type="component" value="Chromosome"/>
</dbReference>